<dbReference type="Proteomes" id="UP001623290">
    <property type="component" value="Chromosome"/>
</dbReference>
<dbReference type="InterPro" id="IPR049809">
    <property type="entry name" value="YehF/YfeS-like_WGR"/>
</dbReference>
<dbReference type="RefSeq" id="WP_339108429.1">
    <property type="nucleotide sequence ID" value="NZ_CP135443.1"/>
</dbReference>
<dbReference type="EMBL" id="CP135443">
    <property type="protein sequence ID" value="WRY34686.1"/>
    <property type="molecule type" value="Genomic_DNA"/>
</dbReference>
<evidence type="ECO:0000313" key="3">
    <source>
        <dbReference type="Proteomes" id="UP001623290"/>
    </source>
</evidence>
<evidence type="ECO:0000259" key="1">
    <source>
        <dbReference type="PROSITE" id="PS51977"/>
    </source>
</evidence>
<organism evidence="2 3">
    <name type="scientific">Thioclava litoralis</name>
    <dbReference type="NCBI Taxonomy" id="3076557"/>
    <lineage>
        <taxon>Bacteria</taxon>
        <taxon>Pseudomonadati</taxon>
        <taxon>Pseudomonadota</taxon>
        <taxon>Alphaproteobacteria</taxon>
        <taxon>Rhodobacterales</taxon>
        <taxon>Paracoccaceae</taxon>
        <taxon>Thioclava</taxon>
    </lineage>
</organism>
<name>A0ABZ1E0T9_9RHOB</name>
<sequence length="77" mass="8824">MLTLLLHRQCARDFYRVDVCDNLFGEYTVQREWGRHGRATGMRSVLFSNLRDAVQAADTWRMQAARKGYALTEAAAS</sequence>
<dbReference type="PROSITE" id="PS51977">
    <property type="entry name" value="WGR"/>
    <property type="match status" value="1"/>
</dbReference>
<dbReference type="InterPro" id="IPR036930">
    <property type="entry name" value="WGR_dom_sf"/>
</dbReference>
<accession>A0ABZ1E0T9</accession>
<feature type="domain" description="WGR" evidence="1">
    <location>
        <begin position="1"/>
        <end position="77"/>
    </location>
</feature>
<proteinExistence type="predicted"/>
<dbReference type="SUPFAM" id="SSF142921">
    <property type="entry name" value="WGR domain-like"/>
    <property type="match status" value="1"/>
</dbReference>
<reference evidence="2 3" key="1">
    <citation type="submission" date="2023-09" db="EMBL/GenBank/DDBJ databases">
        <title>Thioclava shenzhenensis sp. nov., a multidrug resistant bacteria-antagonizing species isolated from coastal seawater.</title>
        <authorList>
            <person name="Long M."/>
        </authorList>
    </citation>
    <scope>NUCLEOTIDE SEQUENCE [LARGE SCALE GENOMIC DNA]</scope>
    <source>
        <strain evidence="2 3">FTW29</strain>
    </source>
</reference>
<evidence type="ECO:0000313" key="2">
    <source>
        <dbReference type="EMBL" id="WRY34686.1"/>
    </source>
</evidence>
<dbReference type="InterPro" id="IPR008893">
    <property type="entry name" value="WGR_domain"/>
</dbReference>
<dbReference type="Pfam" id="PF05406">
    <property type="entry name" value="WGR"/>
    <property type="match status" value="1"/>
</dbReference>
<gene>
    <name evidence="2" type="ORF">RPE78_05195</name>
</gene>
<dbReference type="CDD" id="cd07996">
    <property type="entry name" value="WGR_MMR_like"/>
    <property type="match status" value="1"/>
</dbReference>
<keyword evidence="3" id="KW-1185">Reference proteome</keyword>
<protein>
    <submittedName>
        <fullName evidence="2">WGR domain-containing protein</fullName>
    </submittedName>
</protein>